<proteinExistence type="predicted"/>
<protein>
    <submittedName>
        <fullName evidence="1">PPUP8596</fullName>
    </submittedName>
</protein>
<accession>A0A0S7EPI3</accession>
<evidence type="ECO:0000313" key="1">
    <source>
        <dbReference type="EMBL" id="JAO05672.1"/>
    </source>
</evidence>
<gene>
    <name evidence="1" type="primary">PPUP8596</name>
</gene>
<reference evidence="1" key="1">
    <citation type="submission" date="2014-12" db="EMBL/GenBank/DDBJ databases">
        <title>Parallel Evolution in Life History Adaptation Evident in the Tissue-Specific Poeciliopsis prolifica transcriptome.</title>
        <authorList>
            <person name="Jue N.K."/>
            <person name="Foley R.J."/>
            <person name="Obergfell C."/>
            <person name="Reznick D.N."/>
            <person name="O'Neill R.J."/>
            <person name="O'Neill M.J."/>
        </authorList>
    </citation>
    <scope>NUCLEOTIDE SEQUENCE</scope>
</reference>
<dbReference type="EMBL" id="GBYX01476005">
    <property type="protein sequence ID" value="JAO05672.1"/>
    <property type="molecule type" value="Transcribed_RNA"/>
</dbReference>
<name>A0A0S7EPI3_9TELE</name>
<organism evidence="1">
    <name type="scientific">Poeciliopsis prolifica</name>
    <name type="common">blackstripe livebearer</name>
    <dbReference type="NCBI Taxonomy" id="188132"/>
    <lineage>
        <taxon>Eukaryota</taxon>
        <taxon>Metazoa</taxon>
        <taxon>Chordata</taxon>
        <taxon>Craniata</taxon>
        <taxon>Vertebrata</taxon>
        <taxon>Euteleostomi</taxon>
        <taxon>Actinopterygii</taxon>
        <taxon>Neopterygii</taxon>
        <taxon>Teleostei</taxon>
        <taxon>Neoteleostei</taxon>
        <taxon>Acanthomorphata</taxon>
        <taxon>Ovalentaria</taxon>
        <taxon>Atherinomorphae</taxon>
        <taxon>Cyprinodontiformes</taxon>
        <taxon>Poeciliidae</taxon>
        <taxon>Poeciliinae</taxon>
        <taxon>Poeciliopsis</taxon>
    </lineage>
</organism>
<dbReference type="AlphaFoldDB" id="A0A0S7EPI3"/>
<feature type="non-terminal residue" evidence="1">
    <location>
        <position position="113"/>
    </location>
</feature>
<sequence>MKVPLRTKSLFCAQTADAAHSLQACTGHWKHPLSPPLMLVSGEDFSSDLSLLLILSASHYYPQIFSWYLPRLLLNFLTSLFFSNIALPHRQRYQFSMSSVSVQYQFRISSVSV</sequence>